<protein>
    <recommendedName>
        <fullName evidence="2">S-adenosyl-L-homocysteine hydrolase NAD binding domain-containing protein</fullName>
    </recommendedName>
</protein>
<dbReference type="GO" id="GO:0005829">
    <property type="term" value="C:cytosol"/>
    <property type="evidence" value="ECO:0007669"/>
    <property type="project" value="TreeGrafter"/>
</dbReference>
<dbReference type="AlphaFoldDB" id="X0V6S7"/>
<dbReference type="Gene3D" id="3.40.50.1480">
    <property type="entry name" value="Adenosylhomocysteinase-like"/>
    <property type="match status" value="1"/>
</dbReference>
<comment type="caution">
    <text evidence="1">The sequence shown here is derived from an EMBL/GenBank/DDBJ whole genome shotgun (WGS) entry which is preliminary data.</text>
</comment>
<evidence type="ECO:0008006" key="2">
    <source>
        <dbReference type="Google" id="ProtNLM"/>
    </source>
</evidence>
<dbReference type="PANTHER" id="PTHR23420">
    <property type="entry name" value="ADENOSYLHOMOCYSTEINASE"/>
    <property type="match status" value="1"/>
</dbReference>
<dbReference type="EMBL" id="BARS01027110">
    <property type="protein sequence ID" value="GAG08198.1"/>
    <property type="molecule type" value="Genomic_DNA"/>
</dbReference>
<dbReference type="GO" id="GO:0033353">
    <property type="term" value="P:S-adenosylmethionine cycle"/>
    <property type="evidence" value="ECO:0007669"/>
    <property type="project" value="TreeGrafter"/>
</dbReference>
<gene>
    <name evidence="1" type="ORF">S01H1_42619</name>
</gene>
<proteinExistence type="predicted"/>
<name>X0V6S7_9ZZZZ</name>
<dbReference type="PANTHER" id="PTHR23420:SF0">
    <property type="entry name" value="ADENOSYLHOMOCYSTEINASE"/>
    <property type="match status" value="1"/>
</dbReference>
<evidence type="ECO:0000313" key="1">
    <source>
        <dbReference type="EMBL" id="GAG08198.1"/>
    </source>
</evidence>
<sequence length="140" mass="15409">MNYDIKDKTLRKQGKKRIEWALKRMPVLEQIRQRFSKEKPLKGLNIGACLHVTTETAALALTLKAAGARALICASNPLSTQDDTAASLVLDYGIEVFAINAEDNKTYYKHIDSVLGENPEITLDDGADLVSTIHKRAALG</sequence>
<dbReference type="SUPFAM" id="SSF52283">
    <property type="entry name" value="Formate/glycerate dehydrogenase catalytic domain-like"/>
    <property type="match status" value="1"/>
</dbReference>
<dbReference type="Pfam" id="PF05221">
    <property type="entry name" value="AdoHcyase"/>
    <property type="match status" value="1"/>
</dbReference>
<organism evidence="1">
    <name type="scientific">marine sediment metagenome</name>
    <dbReference type="NCBI Taxonomy" id="412755"/>
    <lineage>
        <taxon>unclassified sequences</taxon>
        <taxon>metagenomes</taxon>
        <taxon>ecological metagenomes</taxon>
    </lineage>
</organism>
<feature type="non-terminal residue" evidence="1">
    <location>
        <position position="140"/>
    </location>
</feature>
<accession>X0V6S7</accession>
<dbReference type="GO" id="GO:0004013">
    <property type="term" value="F:adenosylhomocysteinase activity"/>
    <property type="evidence" value="ECO:0007669"/>
    <property type="project" value="TreeGrafter"/>
</dbReference>
<reference evidence="1" key="1">
    <citation type="journal article" date="2014" name="Front. Microbiol.">
        <title>High frequency of phylogenetically diverse reductive dehalogenase-homologous genes in deep subseafloor sedimentary metagenomes.</title>
        <authorList>
            <person name="Kawai M."/>
            <person name="Futagami T."/>
            <person name="Toyoda A."/>
            <person name="Takaki Y."/>
            <person name="Nishi S."/>
            <person name="Hori S."/>
            <person name="Arai W."/>
            <person name="Tsubouchi T."/>
            <person name="Morono Y."/>
            <person name="Uchiyama I."/>
            <person name="Ito T."/>
            <person name="Fujiyama A."/>
            <person name="Inagaki F."/>
            <person name="Takami H."/>
        </authorList>
    </citation>
    <scope>NUCLEOTIDE SEQUENCE</scope>
    <source>
        <strain evidence="1">Expedition CK06-06</strain>
    </source>
</reference>
<dbReference type="InterPro" id="IPR000043">
    <property type="entry name" value="Adenosylhomocysteinase-like"/>
</dbReference>
<dbReference type="InterPro" id="IPR042172">
    <property type="entry name" value="Adenosylhomocyst_ase-like_sf"/>
</dbReference>